<dbReference type="RefSeq" id="WP_311345141.1">
    <property type="nucleotide sequence ID" value="NZ_JAVREI010000006.1"/>
</dbReference>
<dbReference type="Proteomes" id="UP001183222">
    <property type="component" value="Unassembled WGS sequence"/>
</dbReference>
<gene>
    <name evidence="1" type="ORF">RM425_10470</name>
</gene>
<comment type="caution">
    <text evidence="1">The sequence shown here is derived from an EMBL/GenBank/DDBJ whole genome shotgun (WGS) entry which is preliminary data.</text>
</comment>
<reference evidence="2" key="1">
    <citation type="submission" date="2023-07" db="EMBL/GenBank/DDBJ databases">
        <title>30 novel species of actinomycetes from the DSMZ collection.</title>
        <authorList>
            <person name="Nouioui I."/>
        </authorList>
    </citation>
    <scope>NUCLEOTIDE SEQUENCE [LARGE SCALE GENOMIC DNA]</scope>
    <source>
        <strain evidence="2">DSM 46792</strain>
    </source>
</reference>
<proteinExistence type="predicted"/>
<evidence type="ECO:0000313" key="1">
    <source>
        <dbReference type="EMBL" id="MDT0276322.1"/>
    </source>
</evidence>
<dbReference type="EMBL" id="JAVREI010000006">
    <property type="protein sequence ID" value="MDT0276322.1"/>
    <property type="molecule type" value="Genomic_DNA"/>
</dbReference>
<sequence>MSNCATAVGRRRAPEGADVLERIASLADVDRRGRHAEPADDLPIYESLRDELAAVDWFSLGR</sequence>
<name>A0ABU2K816_9ACTN</name>
<accession>A0ABU2K816</accession>
<protein>
    <submittedName>
        <fullName evidence="1">Uncharacterized protein</fullName>
    </submittedName>
</protein>
<organism evidence="1 2">
    <name type="scientific">Blastococcus goldschmidtiae</name>
    <dbReference type="NCBI Taxonomy" id="3075546"/>
    <lineage>
        <taxon>Bacteria</taxon>
        <taxon>Bacillati</taxon>
        <taxon>Actinomycetota</taxon>
        <taxon>Actinomycetes</taxon>
        <taxon>Geodermatophilales</taxon>
        <taxon>Geodermatophilaceae</taxon>
        <taxon>Blastococcus</taxon>
    </lineage>
</organism>
<keyword evidence="2" id="KW-1185">Reference proteome</keyword>
<evidence type="ECO:0000313" key="2">
    <source>
        <dbReference type="Proteomes" id="UP001183222"/>
    </source>
</evidence>